<sequence>MHPSSFIAFLAVSVSALPASQPLDRRAGGLLGLVDNLLGNLLGGNLLGSLLGNDASGDNPLGGLLDGDLLGDLLGGYLLGGKDSENGDPRRASVGPRLWYLVLPQQVHPNMPRWRPKVQPAAPNTKKGVQSKEEEQSYLDAEGTQDLGDSDATAYPPNRAVQVSKGQTTQETPASEMASVSPDAQSEPSSDASQ</sequence>
<proteinExistence type="predicted"/>
<gene>
    <name evidence="3" type="ORF">NPX13_g2526</name>
</gene>
<protein>
    <submittedName>
        <fullName evidence="3">Uncharacterized protein</fullName>
    </submittedName>
</protein>
<feature type="compositionally biased region" description="Polar residues" evidence="1">
    <location>
        <begin position="182"/>
        <end position="194"/>
    </location>
</feature>
<evidence type="ECO:0000256" key="1">
    <source>
        <dbReference type="SAM" id="MobiDB-lite"/>
    </source>
</evidence>
<organism evidence="3 4">
    <name type="scientific">Xylaria arbuscula</name>
    <dbReference type="NCBI Taxonomy" id="114810"/>
    <lineage>
        <taxon>Eukaryota</taxon>
        <taxon>Fungi</taxon>
        <taxon>Dikarya</taxon>
        <taxon>Ascomycota</taxon>
        <taxon>Pezizomycotina</taxon>
        <taxon>Sordariomycetes</taxon>
        <taxon>Xylariomycetidae</taxon>
        <taxon>Xylariales</taxon>
        <taxon>Xylariaceae</taxon>
        <taxon>Xylaria</taxon>
    </lineage>
</organism>
<feature type="signal peptide" evidence="2">
    <location>
        <begin position="1"/>
        <end position="16"/>
    </location>
</feature>
<reference evidence="3" key="1">
    <citation type="submission" date="2022-07" db="EMBL/GenBank/DDBJ databases">
        <title>Genome Sequence of Xylaria arbuscula.</title>
        <authorList>
            <person name="Buettner E."/>
        </authorList>
    </citation>
    <scope>NUCLEOTIDE SEQUENCE</scope>
    <source>
        <strain evidence="3">VT107</strain>
    </source>
</reference>
<feature type="chain" id="PRO_5040766030" evidence="2">
    <location>
        <begin position="17"/>
        <end position="194"/>
    </location>
</feature>
<evidence type="ECO:0000313" key="4">
    <source>
        <dbReference type="Proteomes" id="UP001148614"/>
    </source>
</evidence>
<dbReference type="EMBL" id="JANPWZ010000268">
    <property type="protein sequence ID" value="KAJ3578038.1"/>
    <property type="molecule type" value="Genomic_DNA"/>
</dbReference>
<comment type="caution">
    <text evidence="3">The sequence shown here is derived from an EMBL/GenBank/DDBJ whole genome shotgun (WGS) entry which is preliminary data.</text>
</comment>
<dbReference type="AlphaFoldDB" id="A0A9W8NKJ2"/>
<keyword evidence="4" id="KW-1185">Reference proteome</keyword>
<evidence type="ECO:0000313" key="3">
    <source>
        <dbReference type="EMBL" id="KAJ3578038.1"/>
    </source>
</evidence>
<evidence type="ECO:0000256" key="2">
    <source>
        <dbReference type="SAM" id="SignalP"/>
    </source>
</evidence>
<dbReference type="Proteomes" id="UP001148614">
    <property type="component" value="Unassembled WGS sequence"/>
</dbReference>
<name>A0A9W8NKJ2_9PEZI</name>
<accession>A0A9W8NKJ2</accession>
<feature type="compositionally biased region" description="Polar residues" evidence="1">
    <location>
        <begin position="164"/>
        <end position="173"/>
    </location>
</feature>
<keyword evidence="2" id="KW-0732">Signal</keyword>
<feature type="region of interest" description="Disordered" evidence="1">
    <location>
        <begin position="110"/>
        <end position="194"/>
    </location>
</feature>